<dbReference type="InterPro" id="IPR020904">
    <property type="entry name" value="Sc_DH/Rdtase_CS"/>
</dbReference>
<dbReference type="PRINTS" id="PR00081">
    <property type="entry name" value="GDHRDH"/>
</dbReference>
<dbReference type="PRINTS" id="PR00080">
    <property type="entry name" value="SDRFAMILY"/>
</dbReference>
<dbReference type="AlphaFoldDB" id="A0AAW8D4S9"/>
<protein>
    <submittedName>
        <fullName evidence="2">NAD(P)-dependent dehydrogenase (Short-subunit alcohol dehydrogenase family)</fullName>
    </submittedName>
</protein>
<dbReference type="InterPro" id="IPR036291">
    <property type="entry name" value="NAD(P)-bd_dom_sf"/>
</dbReference>
<comment type="similarity">
    <text evidence="1">Belongs to the short-chain dehydrogenases/reductases (SDR) family.</text>
</comment>
<reference evidence="2" key="1">
    <citation type="submission" date="2023-07" db="EMBL/GenBank/DDBJ databases">
        <title>Sorghum-associated microbial communities from plants grown in Nebraska, USA.</title>
        <authorList>
            <person name="Schachtman D."/>
        </authorList>
    </citation>
    <scope>NUCLEOTIDE SEQUENCE</scope>
    <source>
        <strain evidence="2">DS3754</strain>
    </source>
</reference>
<evidence type="ECO:0000256" key="1">
    <source>
        <dbReference type="ARBA" id="ARBA00006484"/>
    </source>
</evidence>
<dbReference type="GO" id="GO:0032787">
    <property type="term" value="P:monocarboxylic acid metabolic process"/>
    <property type="evidence" value="ECO:0007669"/>
    <property type="project" value="UniProtKB-ARBA"/>
</dbReference>
<comment type="caution">
    <text evidence="2">The sequence shown here is derived from an EMBL/GenBank/DDBJ whole genome shotgun (WGS) entry which is preliminary data.</text>
</comment>
<dbReference type="PROSITE" id="PS00061">
    <property type="entry name" value="ADH_SHORT"/>
    <property type="match status" value="1"/>
</dbReference>
<proteinExistence type="inferred from homology"/>
<accession>A0AAW8D4S9</accession>
<dbReference type="SUPFAM" id="SSF51735">
    <property type="entry name" value="NAD(P)-binding Rossmann-fold domains"/>
    <property type="match status" value="1"/>
</dbReference>
<evidence type="ECO:0000313" key="3">
    <source>
        <dbReference type="Proteomes" id="UP001242045"/>
    </source>
</evidence>
<organism evidence="2 3">
    <name type="scientific">Variovorax boronicumulans</name>
    <dbReference type="NCBI Taxonomy" id="436515"/>
    <lineage>
        <taxon>Bacteria</taxon>
        <taxon>Pseudomonadati</taxon>
        <taxon>Pseudomonadota</taxon>
        <taxon>Betaproteobacteria</taxon>
        <taxon>Burkholderiales</taxon>
        <taxon>Comamonadaceae</taxon>
        <taxon>Variovorax</taxon>
    </lineage>
</organism>
<dbReference type="PANTHER" id="PTHR42879">
    <property type="entry name" value="3-OXOACYL-(ACYL-CARRIER-PROTEIN) REDUCTASE"/>
    <property type="match status" value="1"/>
</dbReference>
<name>A0AAW8D4S9_9BURK</name>
<gene>
    <name evidence="2" type="ORF">J2W31_004148</name>
</gene>
<evidence type="ECO:0000313" key="2">
    <source>
        <dbReference type="EMBL" id="MDP9895023.1"/>
    </source>
</evidence>
<dbReference type="InterPro" id="IPR002347">
    <property type="entry name" value="SDR_fam"/>
</dbReference>
<dbReference type="Proteomes" id="UP001242045">
    <property type="component" value="Unassembled WGS sequence"/>
</dbReference>
<dbReference type="Pfam" id="PF13561">
    <property type="entry name" value="adh_short_C2"/>
    <property type="match status" value="1"/>
</dbReference>
<dbReference type="EMBL" id="JAUSRD010000010">
    <property type="protein sequence ID" value="MDP9895023.1"/>
    <property type="molecule type" value="Genomic_DNA"/>
</dbReference>
<dbReference type="FunFam" id="3.40.50.720:FF:000084">
    <property type="entry name" value="Short-chain dehydrogenase reductase"/>
    <property type="match status" value="1"/>
</dbReference>
<sequence>MSLSIAFSPHIIHAERSIGDMAWACLPAKRRLLNTADFATPLQHSRKGTPMHIDLTGKSAIVSGSTAGIGLAIARGLASTGARVVVTGRTQDRVDRAIEEIRKSVAHANLEGVAADLSTAAGVATLGERVASADILVNNLGTAVPKPFDQLTDDDWLRIFDFNVMSGVRLTRRYLPGMVASGWGRVVFISSESALHIPKEMIDYAMTKTALLAISRGLAEQVAGTGVTVNAVIPGPTSSESLTGWLEPVAREQGKTLEQVQKDFIAANRPTSLLGRFASTEEIANMVVYVCSKQAVATTGAALRVDGGILRSIG</sequence>
<dbReference type="Gene3D" id="3.40.50.720">
    <property type="entry name" value="NAD(P)-binding Rossmann-like Domain"/>
    <property type="match status" value="1"/>
</dbReference>
<dbReference type="InterPro" id="IPR050259">
    <property type="entry name" value="SDR"/>
</dbReference>